<sequence length="335" mass="35132">MRRLIRQDAAWKEDLPTALTPTITATTTSVARRQSLRQLGGLAAGLLTTGSLAPFAALARAAAPAPATRRIVCVGGALTEIIYGLNAASELVAVDTTSNYPDSVLKLPNVGYARALSAEGVLALAPTQVIASEDAGPPAVLRQLTAAGVPVAIVAANHQFEGVLERIKRIGELTGHETQATAMMRKLQEDWARARTPIEQRETQGKAKPVKVVFILAHAPNQVMVAGKETAAHAMLEYAGVSNAIATSTGFKGYKPLTPEAMIAAQPDIILVTEQGVKAAGGSDAILKFPGVEQTPAGRNRRVIAMEAMLLLGFGPRLPDALSMLDSAISKAVRI</sequence>
<name>A0ABR6ZQI1_9BURK</name>
<dbReference type="InterPro" id="IPR050902">
    <property type="entry name" value="ABC_Transporter_SBP"/>
</dbReference>
<dbReference type="PROSITE" id="PS50983">
    <property type="entry name" value="FE_B12_PBP"/>
    <property type="match status" value="1"/>
</dbReference>
<protein>
    <submittedName>
        <fullName evidence="2">ABC transporter substrate-binding protein</fullName>
    </submittedName>
</protein>
<dbReference type="Gene3D" id="3.40.50.1980">
    <property type="entry name" value="Nitrogenase molybdenum iron protein domain"/>
    <property type="match status" value="2"/>
</dbReference>
<feature type="domain" description="Fe/B12 periplasmic-binding" evidence="1">
    <location>
        <begin position="70"/>
        <end position="335"/>
    </location>
</feature>
<evidence type="ECO:0000313" key="2">
    <source>
        <dbReference type="EMBL" id="MBC3917864.1"/>
    </source>
</evidence>
<comment type="caution">
    <text evidence="2">The sequence shown here is derived from an EMBL/GenBank/DDBJ whole genome shotgun (WGS) entry which is preliminary data.</text>
</comment>
<dbReference type="Pfam" id="PF01497">
    <property type="entry name" value="Peripla_BP_2"/>
    <property type="match status" value="1"/>
</dbReference>
<dbReference type="InterPro" id="IPR002491">
    <property type="entry name" value="ABC_transptr_periplasmic_BD"/>
</dbReference>
<proteinExistence type="predicted"/>
<dbReference type="PANTHER" id="PTHR30535:SF4">
    <property type="entry name" value="HEMIN-BINDING PERIPLASMIC PROTEIN HMUT"/>
    <property type="match status" value="1"/>
</dbReference>
<dbReference type="InterPro" id="IPR006311">
    <property type="entry name" value="TAT_signal"/>
</dbReference>
<dbReference type="PANTHER" id="PTHR30535">
    <property type="entry name" value="VITAMIN B12-BINDING PROTEIN"/>
    <property type="match status" value="1"/>
</dbReference>
<accession>A0ABR6ZQI1</accession>
<dbReference type="Proteomes" id="UP000650424">
    <property type="component" value="Unassembled WGS sequence"/>
</dbReference>
<organism evidence="2 3">
    <name type="scientific">Undibacterium hunanense</name>
    <dbReference type="NCBI Taxonomy" id="2762292"/>
    <lineage>
        <taxon>Bacteria</taxon>
        <taxon>Pseudomonadati</taxon>
        <taxon>Pseudomonadota</taxon>
        <taxon>Betaproteobacteria</taxon>
        <taxon>Burkholderiales</taxon>
        <taxon>Oxalobacteraceae</taxon>
        <taxon>Undibacterium</taxon>
    </lineage>
</organism>
<keyword evidence="3" id="KW-1185">Reference proteome</keyword>
<reference evidence="2 3" key="1">
    <citation type="submission" date="2020-08" db="EMBL/GenBank/DDBJ databases">
        <title>Novel species isolated from subtropical streams in China.</title>
        <authorList>
            <person name="Lu H."/>
        </authorList>
    </citation>
    <scope>NUCLEOTIDE SEQUENCE [LARGE SCALE GENOMIC DNA]</scope>
    <source>
        <strain evidence="2 3">CY18W</strain>
    </source>
</reference>
<evidence type="ECO:0000313" key="3">
    <source>
        <dbReference type="Proteomes" id="UP000650424"/>
    </source>
</evidence>
<dbReference type="RefSeq" id="WP_186947099.1">
    <property type="nucleotide sequence ID" value="NZ_JACOGF010000004.1"/>
</dbReference>
<dbReference type="SUPFAM" id="SSF53807">
    <property type="entry name" value="Helical backbone' metal receptor"/>
    <property type="match status" value="1"/>
</dbReference>
<evidence type="ECO:0000259" key="1">
    <source>
        <dbReference type="PROSITE" id="PS50983"/>
    </source>
</evidence>
<dbReference type="EMBL" id="JACOGF010000004">
    <property type="protein sequence ID" value="MBC3917864.1"/>
    <property type="molecule type" value="Genomic_DNA"/>
</dbReference>
<dbReference type="PROSITE" id="PS51318">
    <property type="entry name" value="TAT"/>
    <property type="match status" value="1"/>
</dbReference>
<gene>
    <name evidence="2" type="ORF">H8L32_10300</name>
</gene>